<dbReference type="PROSITE" id="PS51854">
    <property type="entry name" value="CSPG"/>
    <property type="match status" value="1"/>
</dbReference>
<reference evidence="5 6" key="1">
    <citation type="submission" date="2023-05" db="EMBL/GenBank/DDBJ databases">
        <title>B98-5 Cell Line De Novo Hybrid Assembly: An Optical Mapping Approach.</title>
        <authorList>
            <person name="Kananen K."/>
            <person name="Auerbach J.A."/>
            <person name="Kautto E."/>
            <person name="Blachly J.S."/>
        </authorList>
    </citation>
    <scope>NUCLEOTIDE SEQUENCE [LARGE SCALE GENOMIC DNA]</scope>
    <source>
        <strain evidence="5">B95-8</strain>
        <tissue evidence="5">Cell line</tissue>
    </source>
</reference>
<proteinExistence type="predicted"/>
<keyword evidence="3" id="KW-0325">Glycoprotein</keyword>
<dbReference type="PANTHER" id="PTHR45739">
    <property type="entry name" value="MATRIX PROTEIN, PUTATIVE-RELATED"/>
    <property type="match status" value="1"/>
</dbReference>
<keyword evidence="2" id="KW-0677">Repeat</keyword>
<dbReference type="PANTHER" id="PTHR45739:SF1">
    <property type="entry name" value="EXTRACELLULAR MATRIX ORGANIZING PROTEIN FRAS1"/>
    <property type="match status" value="1"/>
</dbReference>
<organism evidence="5 6">
    <name type="scientific">Saguinus oedipus</name>
    <name type="common">Cotton-top tamarin</name>
    <name type="synonym">Oedipomidas oedipus</name>
    <dbReference type="NCBI Taxonomy" id="9490"/>
    <lineage>
        <taxon>Eukaryota</taxon>
        <taxon>Metazoa</taxon>
        <taxon>Chordata</taxon>
        <taxon>Craniata</taxon>
        <taxon>Vertebrata</taxon>
        <taxon>Euteleostomi</taxon>
        <taxon>Mammalia</taxon>
        <taxon>Eutheria</taxon>
        <taxon>Euarchontoglires</taxon>
        <taxon>Primates</taxon>
        <taxon>Haplorrhini</taxon>
        <taxon>Platyrrhini</taxon>
        <taxon>Cebidae</taxon>
        <taxon>Callitrichinae</taxon>
        <taxon>Saguinus</taxon>
    </lineage>
</organism>
<feature type="repeat" description="CSPG" evidence="4">
    <location>
        <begin position="1"/>
        <end position="62"/>
    </location>
</feature>
<evidence type="ECO:0000313" key="6">
    <source>
        <dbReference type="Proteomes" id="UP001266305"/>
    </source>
</evidence>
<evidence type="ECO:0000256" key="3">
    <source>
        <dbReference type="ARBA" id="ARBA00023180"/>
    </source>
</evidence>
<evidence type="ECO:0000256" key="1">
    <source>
        <dbReference type="ARBA" id="ARBA00022729"/>
    </source>
</evidence>
<protein>
    <submittedName>
        <fullName evidence="5">Extracellular matrix protein fras1</fullName>
    </submittedName>
</protein>
<name>A0ABQ9W2M3_SAGOE</name>
<feature type="non-terminal residue" evidence="5">
    <location>
        <position position="1"/>
    </location>
</feature>
<evidence type="ECO:0000313" key="5">
    <source>
        <dbReference type="EMBL" id="KAK2115892.1"/>
    </source>
</evidence>
<dbReference type="InterPro" id="IPR039005">
    <property type="entry name" value="CSPG_rpt"/>
</dbReference>
<comment type="caution">
    <text evidence="5">The sequence shown here is derived from an EMBL/GenBank/DDBJ whole genome shotgun (WGS) entry which is preliminary data.</text>
</comment>
<evidence type="ECO:0000256" key="4">
    <source>
        <dbReference type="PROSITE-ProRule" id="PRU01201"/>
    </source>
</evidence>
<dbReference type="Pfam" id="PF16184">
    <property type="entry name" value="Cadherin_3"/>
    <property type="match status" value="1"/>
</dbReference>
<dbReference type="EMBL" id="JASSZA010000003">
    <property type="protein sequence ID" value="KAK2115892.1"/>
    <property type="molecule type" value="Genomic_DNA"/>
</dbReference>
<evidence type="ECO:0000256" key="2">
    <source>
        <dbReference type="ARBA" id="ARBA00022737"/>
    </source>
</evidence>
<keyword evidence="1" id="KW-0732">Signal</keyword>
<keyword evidence="6" id="KW-1185">Reference proteome</keyword>
<gene>
    <name evidence="5" type="primary">FRAS1_2</name>
    <name evidence="5" type="ORF">P7K49_006518</name>
</gene>
<dbReference type="Proteomes" id="UP001266305">
    <property type="component" value="Unassembled WGS sequence"/>
</dbReference>
<feature type="non-terminal residue" evidence="5">
    <location>
        <position position="62"/>
    </location>
</feature>
<sequence>SVAHITEQHLKVTDIDSDDHRVMYIMKEDPGAGRLQMVKHGNLEQISMKGPIQSFTQADISQ</sequence>
<dbReference type="InterPro" id="IPR051561">
    <property type="entry name" value="FRAS1_ECM"/>
</dbReference>
<accession>A0ABQ9W2M3</accession>